<dbReference type="EMBL" id="CP015193">
    <property type="protein sequence ID" value="ASJ17466.1"/>
    <property type="molecule type" value="Genomic_DNA"/>
</dbReference>
<evidence type="ECO:0000313" key="3">
    <source>
        <dbReference type="EMBL" id="ASJ17466.1"/>
    </source>
</evidence>
<evidence type="ECO:0000313" key="5">
    <source>
        <dbReference type="Proteomes" id="UP000093069"/>
    </source>
</evidence>
<protein>
    <recommendedName>
        <fullName evidence="2">DUF7344 domain-containing protein</fullName>
    </recommendedName>
</protein>
<dbReference type="AlphaFoldDB" id="A0A170SMP1"/>
<gene>
    <name evidence="3" type="ORF">A3L04_10500</name>
    <name evidence="4" type="ORF">CHITON_1335</name>
</gene>
<dbReference type="STRING" id="54262.CHITON_1335"/>
<evidence type="ECO:0000259" key="2">
    <source>
        <dbReference type="Pfam" id="PF24035"/>
    </source>
</evidence>
<dbReference type="Proteomes" id="UP000093069">
    <property type="component" value="Chromosome I"/>
</dbReference>
<reference evidence="4" key="1">
    <citation type="submission" date="2016-01" db="EMBL/GenBank/DDBJ databases">
        <authorList>
            <person name="McClelland M."/>
            <person name="Jain A."/>
            <person name="Saraogi P."/>
            <person name="Mendelson R."/>
            <person name="Westerman R."/>
            <person name="SanMiguel P."/>
            <person name="Csonka L."/>
        </authorList>
    </citation>
    <scope>NUCLEOTIDE SEQUENCE</scope>
    <source>
        <strain evidence="4">1</strain>
    </source>
</reference>
<feature type="transmembrane region" description="Helical" evidence="1">
    <location>
        <begin position="106"/>
        <end position="124"/>
    </location>
</feature>
<dbReference type="RefSeq" id="WP_068577914.1">
    <property type="nucleotide sequence ID" value="NZ_CP015193.1"/>
</dbReference>
<organism evidence="4 5">
    <name type="scientific">Thermococcus chitonophagus</name>
    <dbReference type="NCBI Taxonomy" id="54262"/>
    <lineage>
        <taxon>Archaea</taxon>
        <taxon>Methanobacteriati</taxon>
        <taxon>Methanobacteriota</taxon>
        <taxon>Thermococci</taxon>
        <taxon>Thermococcales</taxon>
        <taxon>Thermococcaceae</taxon>
        <taxon>Thermococcus</taxon>
    </lineage>
</organism>
<dbReference type="Pfam" id="PF24035">
    <property type="entry name" value="DUF7344"/>
    <property type="match status" value="1"/>
</dbReference>
<dbReference type="Proteomes" id="UP000250189">
    <property type="component" value="Chromosome"/>
</dbReference>
<dbReference type="OrthoDB" id="331021at2157"/>
<dbReference type="GeneID" id="33323016"/>
<sequence>MTFPILFVYAQSSRTILGNERRIWVIECLKQNHGKAEIGKIVDYIAELEGNNTRRHRKSIYVSLVQTHLPKMEREGIIKVERGNVELLKIPQEVERYMKTRDTLNFWPIIYVVFSGAALIASLIRKSNDGVIIALLLLALAVLHWIKASGQ</sequence>
<dbReference type="KEGG" id="tch:CHITON_1335"/>
<name>A0A170SMP1_9EURY</name>
<evidence type="ECO:0000313" key="4">
    <source>
        <dbReference type="EMBL" id="CUX78114.1"/>
    </source>
</evidence>
<accession>A0A170SMP1</accession>
<keyword evidence="1" id="KW-0472">Membrane</keyword>
<feature type="domain" description="DUF7344" evidence="2">
    <location>
        <begin position="15"/>
        <end position="82"/>
    </location>
</feature>
<evidence type="ECO:0000256" key="1">
    <source>
        <dbReference type="SAM" id="Phobius"/>
    </source>
</evidence>
<keyword evidence="1" id="KW-0812">Transmembrane</keyword>
<keyword evidence="1" id="KW-1133">Transmembrane helix</keyword>
<reference evidence="3 6" key="3">
    <citation type="submission" date="2016-04" db="EMBL/GenBank/DDBJ databases">
        <title>Complete genome sequence of Thermococcus chitonophagus type strain GC74.</title>
        <authorList>
            <person name="Oger P.M."/>
        </authorList>
    </citation>
    <scope>NUCLEOTIDE SEQUENCE [LARGE SCALE GENOMIC DNA]</scope>
    <source>
        <strain evidence="3 6">GC74</strain>
    </source>
</reference>
<reference evidence="5" key="2">
    <citation type="submission" date="2016-01" db="EMBL/GenBank/DDBJ databases">
        <authorList>
            <person name="Vorgias C.E."/>
        </authorList>
    </citation>
    <scope>NUCLEOTIDE SEQUENCE [LARGE SCALE GENOMIC DNA]</scope>
</reference>
<evidence type="ECO:0000313" key="6">
    <source>
        <dbReference type="Proteomes" id="UP000250189"/>
    </source>
</evidence>
<feature type="transmembrane region" description="Helical" evidence="1">
    <location>
        <begin position="130"/>
        <end position="146"/>
    </location>
</feature>
<dbReference type="InterPro" id="IPR055768">
    <property type="entry name" value="DUF7344"/>
</dbReference>
<dbReference type="EMBL" id="LN999010">
    <property type="protein sequence ID" value="CUX78114.1"/>
    <property type="molecule type" value="Genomic_DNA"/>
</dbReference>
<keyword evidence="6" id="KW-1185">Reference proteome</keyword>
<proteinExistence type="predicted"/>